<keyword evidence="4" id="KW-1185">Reference proteome</keyword>
<name>A0ABY4C9E5_9BACT</name>
<evidence type="ECO:0000256" key="1">
    <source>
        <dbReference type="SAM" id="MobiDB-lite"/>
    </source>
</evidence>
<feature type="region of interest" description="Disordered" evidence="1">
    <location>
        <begin position="24"/>
        <end position="43"/>
    </location>
</feature>
<dbReference type="RefSeq" id="WP_243538122.1">
    <property type="nucleotide sequence ID" value="NZ_CP093442.1"/>
</dbReference>
<feature type="chain" id="PRO_5046367969" description="Outer membrane protein beta-barrel domain-containing protein" evidence="2">
    <location>
        <begin position="21"/>
        <end position="214"/>
    </location>
</feature>
<accession>A0ABY4C9E5</accession>
<dbReference type="Proteomes" id="UP000830116">
    <property type="component" value="Chromosome"/>
</dbReference>
<sequence length="214" mass="23966">MKKKLLLLTLVLLSFRTGYAQEESSEDAAEMSAEAQDAPASEERAYKTQTVNSLILSSIQWNDTLKLQQGVTLGKAPVNYNGLIIGVQRDILYRHWGWSIGAFVGSGRANSGEDPQTIEYQEDKVPFTVYGLSPRVFYRHSGRISLGVTGMGFMKNVSWPNEDSTLSIDDGRKLNMTALFDINLRLFPRWDFYSGIGPLAEGATLWKIGLNFRF</sequence>
<evidence type="ECO:0000313" key="3">
    <source>
        <dbReference type="EMBL" id="UOF01611.1"/>
    </source>
</evidence>
<evidence type="ECO:0000256" key="2">
    <source>
        <dbReference type="SAM" id="SignalP"/>
    </source>
</evidence>
<keyword evidence="2" id="KW-0732">Signal</keyword>
<reference evidence="3" key="1">
    <citation type="submission" date="2022-03" db="EMBL/GenBank/DDBJ databases">
        <title>Genome Identification and Characterization of new species Bdellovibrio reynosense LBG001 sp. nov. from a Mexico soil sample.</title>
        <authorList>
            <person name="Camilli A."/>
            <person name="Ajao Y."/>
            <person name="Guo X."/>
        </authorList>
    </citation>
    <scope>NUCLEOTIDE SEQUENCE</scope>
    <source>
        <strain evidence="3">LBG001</strain>
    </source>
</reference>
<feature type="signal peptide" evidence="2">
    <location>
        <begin position="1"/>
        <end position="20"/>
    </location>
</feature>
<gene>
    <name evidence="3" type="ORF">MNR06_01420</name>
</gene>
<proteinExistence type="predicted"/>
<dbReference type="EMBL" id="CP093442">
    <property type="protein sequence ID" value="UOF01611.1"/>
    <property type="molecule type" value="Genomic_DNA"/>
</dbReference>
<evidence type="ECO:0000313" key="4">
    <source>
        <dbReference type="Proteomes" id="UP000830116"/>
    </source>
</evidence>
<protein>
    <recommendedName>
        <fullName evidence="5">Outer membrane protein beta-barrel domain-containing protein</fullName>
    </recommendedName>
</protein>
<organism evidence="3 4">
    <name type="scientific">Bdellovibrio reynosensis</name>
    <dbReference type="NCBI Taxonomy" id="2835041"/>
    <lineage>
        <taxon>Bacteria</taxon>
        <taxon>Pseudomonadati</taxon>
        <taxon>Bdellovibrionota</taxon>
        <taxon>Bdellovibrionia</taxon>
        <taxon>Bdellovibrionales</taxon>
        <taxon>Pseudobdellovibrionaceae</taxon>
        <taxon>Bdellovibrio</taxon>
    </lineage>
</organism>
<evidence type="ECO:0008006" key="5">
    <source>
        <dbReference type="Google" id="ProtNLM"/>
    </source>
</evidence>